<organism evidence="2 3">
    <name type="scientific">Funiculus sociatus GB2-A5</name>
    <dbReference type="NCBI Taxonomy" id="2933946"/>
    <lineage>
        <taxon>Bacteria</taxon>
        <taxon>Bacillati</taxon>
        <taxon>Cyanobacteriota</taxon>
        <taxon>Cyanophyceae</taxon>
        <taxon>Coleofasciculales</taxon>
        <taxon>Coleofasciculaceae</taxon>
        <taxon>Funiculus</taxon>
    </lineage>
</organism>
<keyword evidence="1" id="KW-0732">Signal</keyword>
<keyword evidence="3" id="KW-1185">Reference proteome</keyword>
<name>A0ABV0JRR9_9CYAN</name>
<feature type="chain" id="PRO_5047143028" evidence="1">
    <location>
        <begin position="35"/>
        <end position="213"/>
    </location>
</feature>
<dbReference type="EMBL" id="JAMPKK010000038">
    <property type="protein sequence ID" value="MEP0866156.1"/>
    <property type="molecule type" value="Genomic_DNA"/>
</dbReference>
<accession>A0ABV0JRR9</accession>
<proteinExistence type="predicted"/>
<protein>
    <submittedName>
        <fullName evidence="2">Uncharacterized protein</fullName>
    </submittedName>
</protein>
<comment type="caution">
    <text evidence="2">The sequence shown here is derived from an EMBL/GenBank/DDBJ whole genome shotgun (WGS) entry which is preliminary data.</text>
</comment>
<sequence>MRQMKRKNGRTARFKWLLGAIAVGFVGVATPVHAEDMFGNEAVQFPVDTTVEFEFKESHGAYLSTLGVVNLDTGEQTVLFQEVKPYDAFGSGQPQPSSPGQNNIGTAIDFLGTVDGGAVQNRLSEYTFKANTRYAFYLESVSPTGQTRRSVRSTTNLAAAFNGRLDDGTNQEITGVRIAWDDAGLPQPGKDEDFDDFVIEAGGFPPVPCPPIR</sequence>
<gene>
    <name evidence="2" type="ORF">NDI37_16965</name>
</gene>
<evidence type="ECO:0000313" key="3">
    <source>
        <dbReference type="Proteomes" id="UP001442494"/>
    </source>
</evidence>
<feature type="signal peptide" evidence="1">
    <location>
        <begin position="1"/>
        <end position="34"/>
    </location>
</feature>
<dbReference type="Proteomes" id="UP001442494">
    <property type="component" value="Unassembled WGS sequence"/>
</dbReference>
<reference evidence="2 3" key="1">
    <citation type="submission" date="2022-04" db="EMBL/GenBank/DDBJ databases">
        <title>Positive selection, recombination, and allopatry shape intraspecific diversity of widespread and dominant cyanobacteria.</title>
        <authorList>
            <person name="Wei J."/>
            <person name="Shu W."/>
            <person name="Hu C."/>
        </authorList>
    </citation>
    <scope>NUCLEOTIDE SEQUENCE [LARGE SCALE GENOMIC DNA]</scope>
    <source>
        <strain evidence="2 3">GB2-A5</strain>
    </source>
</reference>
<evidence type="ECO:0000256" key="1">
    <source>
        <dbReference type="SAM" id="SignalP"/>
    </source>
</evidence>
<evidence type="ECO:0000313" key="2">
    <source>
        <dbReference type="EMBL" id="MEP0866156.1"/>
    </source>
</evidence>